<sequence>MNTSFENARTLIQGRLTLSKKSDFVAEICTAIRNAGPGGLVMVGCSPAIEQAQVLQCVLENLESSTAICFAFPPYVTGFRGQMKLLQDRYLQAMRSPQMSYRHHPLFISERMIAAVSPMQAMVNSISEYDIGLVGITDGQNICAHGKSEGDVDATIRQLHDIAAGSSKTHVVFGTIAEIWNSAKHSALVSHIQFVMQSLCTMDKAGQLVFASHLLAYEKHLADCCDFQITEQLPAIISRVNGDHRRVAAWLLRAFNEAEKRGDQKLALSHMEKTAPNLMQVRESARTHAVWTGFNECARFTWAPLPPDVDSSAETKKPNGKPHKPGERAPSHDLVPKAA</sequence>
<evidence type="ECO:0000256" key="1">
    <source>
        <dbReference type="SAM" id="MobiDB-lite"/>
    </source>
</evidence>
<protein>
    <submittedName>
        <fullName evidence="2">Uncharacterized protein</fullName>
    </submittedName>
</protein>
<name>A0A290Q951_9BACT</name>
<dbReference type="AlphaFoldDB" id="A0A290Q951"/>
<keyword evidence="3" id="KW-1185">Reference proteome</keyword>
<organism evidence="2 3">
    <name type="scientific">Nibricoccus aquaticus</name>
    <dbReference type="NCBI Taxonomy" id="2576891"/>
    <lineage>
        <taxon>Bacteria</taxon>
        <taxon>Pseudomonadati</taxon>
        <taxon>Verrucomicrobiota</taxon>
        <taxon>Opitutia</taxon>
        <taxon>Opitutales</taxon>
        <taxon>Opitutaceae</taxon>
        <taxon>Nibricoccus</taxon>
    </lineage>
</organism>
<dbReference type="KEGG" id="vbh:CMV30_15075"/>
<proteinExistence type="predicted"/>
<evidence type="ECO:0000313" key="3">
    <source>
        <dbReference type="Proteomes" id="UP000217265"/>
    </source>
</evidence>
<dbReference type="InterPro" id="IPR029039">
    <property type="entry name" value="Flavoprotein-like_sf"/>
</dbReference>
<feature type="region of interest" description="Disordered" evidence="1">
    <location>
        <begin position="306"/>
        <end position="339"/>
    </location>
</feature>
<accession>A0A290Q951</accession>
<evidence type="ECO:0000313" key="2">
    <source>
        <dbReference type="EMBL" id="ATC65169.1"/>
    </source>
</evidence>
<dbReference type="RefSeq" id="WP_096056800.1">
    <property type="nucleotide sequence ID" value="NZ_CP023344.1"/>
</dbReference>
<reference evidence="2 3" key="1">
    <citation type="submission" date="2017-09" db="EMBL/GenBank/DDBJ databases">
        <title>Complete genome sequence of Verrucomicrobial strain HZ-65, isolated from freshwater.</title>
        <authorList>
            <person name="Choi A."/>
        </authorList>
    </citation>
    <scope>NUCLEOTIDE SEQUENCE [LARGE SCALE GENOMIC DNA]</scope>
    <source>
        <strain evidence="2 3">HZ-65</strain>
    </source>
</reference>
<dbReference type="Proteomes" id="UP000217265">
    <property type="component" value="Chromosome"/>
</dbReference>
<dbReference type="Gene3D" id="3.40.50.360">
    <property type="match status" value="1"/>
</dbReference>
<dbReference type="EMBL" id="CP023344">
    <property type="protein sequence ID" value="ATC65169.1"/>
    <property type="molecule type" value="Genomic_DNA"/>
</dbReference>
<gene>
    <name evidence="2" type="ORF">CMV30_15075</name>
</gene>
<feature type="compositionally biased region" description="Basic and acidic residues" evidence="1">
    <location>
        <begin position="324"/>
        <end position="339"/>
    </location>
</feature>